<evidence type="ECO:0000256" key="1">
    <source>
        <dbReference type="SAM" id="MobiDB-lite"/>
    </source>
</evidence>
<dbReference type="Proteomes" id="UP000569092">
    <property type="component" value="Unassembled WGS sequence"/>
</dbReference>
<evidence type="ECO:0000313" key="3">
    <source>
        <dbReference type="EMBL" id="MBB5345587.1"/>
    </source>
</evidence>
<feature type="region of interest" description="Disordered" evidence="1">
    <location>
        <begin position="78"/>
        <end position="108"/>
    </location>
</feature>
<keyword evidence="2" id="KW-0732">Signal</keyword>
<name>A0A7W8N4H6_9BACT</name>
<dbReference type="EMBL" id="JACHDZ010000006">
    <property type="protein sequence ID" value="MBB5345587.1"/>
    <property type="molecule type" value="Genomic_DNA"/>
</dbReference>
<protein>
    <recommendedName>
        <fullName evidence="5">Outer membrane protein beta-barrel domain-containing protein</fullName>
    </recommendedName>
</protein>
<dbReference type="InterPro" id="IPR011250">
    <property type="entry name" value="OMP/PagP_B-barrel"/>
</dbReference>
<organism evidence="3 4">
    <name type="scientific">Tunturiibacter lichenicola</name>
    <dbReference type="NCBI Taxonomy" id="2051959"/>
    <lineage>
        <taxon>Bacteria</taxon>
        <taxon>Pseudomonadati</taxon>
        <taxon>Acidobacteriota</taxon>
        <taxon>Terriglobia</taxon>
        <taxon>Terriglobales</taxon>
        <taxon>Acidobacteriaceae</taxon>
        <taxon>Tunturiibacter</taxon>
    </lineage>
</organism>
<accession>A0A7W8N4H6</accession>
<gene>
    <name evidence="3" type="ORF">HDF10_003581</name>
</gene>
<evidence type="ECO:0008006" key="5">
    <source>
        <dbReference type="Google" id="ProtNLM"/>
    </source>
</evidence>
<feature type="chain" id="PRO_5031161039" description="Outer membrane protein beta-barrel domain-containing protein" evidence="2">
    <location>
        <begin position="34"/>
        <end position="334"/>
    </location>
</feature>
<evidence type="ECO:0000313" key="4">
    <source>
        <dbReference type="Proteomes" id="UP000569092"/>
    </source>
</evidence>
<comment type="caution">
    <text evidence="3">The sequence shown here is derived from an EMBL/GenBank/DDBJ whole genome shotgun (WGS) entry which is preliminary data.</text>
</comment>
<dbReference type="Gene3D" id="2.40.160.20">
    <property type="match status" value="1"/>
</dbReference>
<feature type="signal peptide" evidence="2">
    <location>
        <begin position="1"/>
        <end position="33"/>
    </location>
</feature>
<reference evidence="3 4" key="1">
    <citation type="submission" date="2020-08" db="EMBL/GenBank/DDBJ databases">
        <title>Genomic Encyclopedia of Type Strains, Phase IV (KMG-V): Genome sequencing to study the core and pangenomes of soil and plant-associated prokaryotes.</title>
        <authorList>
            <person name="Whitman W."/>
        </authorList>
    </citation>
    <scope>NUCLEOTIDE SEQUENCE [LARGE SCALE GENOMIC DNA]</scope>
    <source>
        <strain evidence="3 4">M8US30</strain>
    </source>
</reference>
<proteinExistence type="predicted"/>
<sequence>MHTTITGNRLHRILGRTAAVTFLAASGTLGLHAQQSSGTASPLPPVNIKASLVSPLNLSTPDDLGYSSSTGGAETASAVDFNLSSDASQPPPRRRYSRPNYSDSHTNPDGSAKYTFLVGGGFTLPTGGTHNYATPSWKIQAGVGRNFNKTFGVIAQFDYDKFGFQTSTLNNQLAIYNGLCTSAAQAAGNCSLIPQLGGNIHDWSFTLNPIINYYTSDTFGAYVVGGIGFYHKYTQFTTPVTGTCFDPYYGYYQCSANQPIDWYTSNAFGVNAGLGVTYKVSRFASTKFYAEARYVWTDNQPRPFDISGTTSYFNAFPQASARTTYIPVTFGLRF</sequence>
<dbReference type="AlphaFoldDB" id="A0A7W8N4H6"/>
<dbReference type="SUPFAM" id="SSF56925">
    <property type="entry name" value="OMPA-like"/>
    <property type="match status" value="1"/>
</dbReference>
<evidence type="ECO:0000256" key="2">
    <source>
        <dbReference type="SAM" id="SignalP"/>
    </source>
</evidence>